<dbReference type="Gene3D" id="3.30.700.10">
    <property type="entry name" value="Glycoprotein, Type 4 Pilin"/>
    <property type="match status" value="1"/>
</dbReference>
<dbReference type="AlphaFoldDB" id="A0A1H5RRW6"/>
<protein>
    <submittedName>
        <fullName evidence="1">Prepilin-type N-terminal cleavage/methylation domain-containing protein</fullName>
    </submittedName>
</protein>
<dbReference type="RefSeq" id="WP_160111311.1">
    <property type="nucleotide sequence ID" value="NZ_FNVG01000001.1"/>
</dbReference>
<dbReference type="NCBIfam" id="TIGR02532">
    <property type="entry name" value="IV_pilin_GFxxxE"/>
    <property type="match status" value="1"/>
</dbReference>
<dbReference type="InterPro" id="IPR012902">
    <property type="entry name" value="N_methyl_site"/>
</dbReference>
<dbReference type="Proteomes" id="UP000236721">
    <property type="component" value="Unassembled WGS sequence"/>
</dbReference>
<organism evidence="1 2">
    <name type="scientific">Vibrio hangzhouensis</name>
    <dbReference type="NCBI Taxonomy" id="462991"/>
    <lineage>
        <taxon>Bacteria</taxon>
        <taxon>Pseudomonadati</taxon>
        <taxon>Pseudomonadota</taxon>
        <taxon>Gammaproteobacteria</taxon>
        <taxon>Vibrionales</taxon>
        <taxon>Vibrionaceae</taxon>
        <taxon>Vibrio</taxon>
    </lineage>
</organism>
<reference evidence="2" key="1">
    <citation type="submission" date="2016-10" db="EMBL/GenBank/DDBJ databases">
        <authorList>
            <person name="Varghese N."/>
            <person name="Submissions S."/>
        </authorList>
    </citation>
    <scope>NUCLEOTIDE SEQUENCE [LARGE SCALE GENOMIC DNA]</scope>
    <source>
        <strain evidence="2">CGMCC 1.7062</strain>
    </source>
</reference>
<proteinExistence type="predicted"/>
<evidence type="ECO:0000313" key="2">
    <source>
        <dbReference type="Proteomes" id="UP000236721"/>
    </source>
</evidence>
<evidence type="ECO:0000313" key="1">
    <source>
        <dbReference type="EMBL" id="SEF41063.1"/>
    </source>
</evidence>
<sequence length="155" mass="17088">MRKLYGFTLMELIVVVVILGTLAAVAFPRHLSIANEARLVLLKGVSYSLHLAVTFVEAKSMASDLYQNRGVDVKGTKLDMGGFELTIYNKGTPREIWENGFEHLIEGDIYHLGTGESALDKTCLNRLCVVDNLKVSNVIAGKEGYGMFFIPKGSF</sequence>
<accession>A0A1H5RRW6</accession>
<dbReference type="OrthoDB" id="6265679at2"/>
<keyword evidence="2" id="KW-1185">Reference proteome</keyword>
<dbReference type="Pfam" id="PF07963">
    <property type="entry name" value="N_methyl"/>
    <property type="match status" value="1"/>
</dbReference>
<dbReference type="InterPro" id="IPR045584">
    <property type="entry name" value="Pilin-like"/>
</dbReference>
<dbReference type="EMBL" id="FNVG01000001">
    <property type="protein sequence ID" value="SEF41063.1"/>
    <property type="molecule type" value="Genomic_DNA"/>
</dbReference>
<gene>
    <name evidence="1" type="ORF">SAMN04488244_10192</name>
</gene>
<dbReference type="SUPFAM" id="SSF54523">
    <property type="entry name" value="Pili subunits"/>
    <property type="match status" value="1"/>
</dbReference>
<name>A0A1H5RRW6_9VIBR</name>